<dbReference type="STRING" id="1297742.A176_004060"/>
<dbReference type="KEGG" id="mym:A176_004060"/>
<evidence type="ECO:0000256" key="1">
    <source>
        <dbReference type="SAM" id="MobiDB-lite"/>
    </source>
</evidence>
<dbReference type="RefSeq" id="WP_002639195.1">
    <property type="nucleotide sequence ID" value="NZ_CP012109.1"/>
</dbReference>
<dbReference type="AlphaFoldDB" id="A0A0H4WZW2"/>
<dbReference type="OrthoDB" id="5382121at2"/>
<gene>
    <name evidence="3" type="ORF">A176_004060</name>
</gene>
<keyword evidence="4" id="KW-1185">Reference proteome</keyword>
<proteinExistence type="predicted"/>
<protein>
    <recommendedName>
        <fullName evidence="5">Lipoprotein</fullName>
    </recommendedName>
</protein>
<dbReference type="Proteomes" id="UP000009026">
    <property type="component" value="Chromosome"/>
</dbReference>
<accession>A0A0H4WZW2</accession>
<dbReference type="EMBL" id="CP012109">
    <property type="protein sequence ID" value="AKQ67148.1"/>
    <property type="molecule type" value="Genomic_DNA"/>
</dbReference>
<sequence length="141" mass="15193">MNQRAHTFARCTATLLAVLWLCQPLSALMHARDEHAHRFCPQHQTFEETALGTGARLARIAIEQGPQVSALPEAVADSAALTHEECPLVTTSSRPELLTPYRPSLVLTLLAVSRPATAPPRVHPPLSILDTAPKASPPARA</sequence>
<evidence type="ECO:0000256" key="2">
    <source>
        <dbReference type="SAM" id="SignalP"/>
    </source>
</evidence>
<reference evidence="3 4" key="1">
    <citation type="journal article" date="2016" name="PLoS ONE">
        <title>Complete Genome Sequence and Comparative Genomics of a Novel Myxobacterium Myxococcus hansupus.</title>
        <authorList>
            <person name="Sharma G."/>
            <person name="Narwani T."/>
            <person name="Subramanian S."/>
        </authorList>
    </citation>
    <scope>NUCLEOTIDE SEQUENCE [LARGE SCALE GENOMIC DNA]</scope>
    <source>
        <strain evidence="4">mixupus</strain>
    </source>
</reference>
<organism evidence="3 4">
    <name type="scientific">Pseudomyxococcus hansupus</name>
    <dbReference type="NCBI Taxonomy" id="1297742"/>
    <lineage>
        <taxon>Bacteria</taxon>
        <taxon>Pseudomonadati</taxon>
        <taxon>Myxococcota</taxon>
        <taxon>Myxococcia</taxon>
        <taxon>Myxococcales</taxon>
        <taxon>Cystobacterineae</taxon>
        <taxon>Myxococcaceae</taxon>
        <taxon>Pseudomyxococcus</taxon>
    </lineage>
</organism>
<dbReference type="PATRIC" id="fig|1297742.4.peg.4106"/>
<name>A0A0H4WZW2_9BACT</name>
<keyword evidence="2" id="KW-0732">Signal</keyword>
<feature type="region of interest" description="Disordered" evidence="1">
    <location>
        <begin position="120"/>
        <end position="141"/>
    </location>
</feature>
<feature type="chain" id="PRO_5005212179" description="Lipoprotein" evidence="2">
    <location>
        <begin position="32"/>
        <end position="141"/>
    </location>
</feature>
<evidence type="ECO:0008006" key="5">
    <source>
        <dbReference type="Google" id="ProtNLM"/>
    </source>
</evidence>
<evidence type="ECO:0000313" key="4">
    <source>
        <dbReference type="Proteomes" id="UP000009026"/>
    </source>
</evidence>
<evidence type="ECO:0000313" key="3">
    <source>
        <dbReference type="EMBL" id="AKQ67148.1"/>
    </source>
</evidence>
<feature type="signal peptide" evidence="2">
    <location>
        <begin position="1"/>
        <end position="31"/>
    </location>
</feature>